<dbReference type="EMBL" id="JABEYC010000888">
    <property type="protein sequence ID" value="KAF4972904.1"/>
    <property type="molecule type" value="Genomic_DNA"/>
</dbReference>
<keyword evidence="10" id="KW-1185">Reference proteome</keyword>
<feature type="domain" description="RING-type" evidence="8">
    <location>
        <begin position="33"/>
        <end position="73"/>
    </location>
</feature>
<dbReference type="PROSITE" id="PS50089">
    <property type="entry name" value="ZF_RING_2"/>
    <property type="match status" value="1"/>
</dbReference>
<reference evidence="9" key="2">
    <citation type="submission" date="2020-05" db="EMBL/GenBank/DDBJ databases">
        <authorList>
            <person name="Kim H.-S."/>
            <person name="Proctor R.H."/>
            <person name="Brown D.W."/>
        </authorList>
    </citation>
    <scope>NUCLEOTIDE SEQUENCE</scope>
    <source>
        <strain evidence="9">NRRL 22465</strain>
    </source>
</reference>
<dbReference type="InterPro" id="IPR036249">
    <property type="entry name" value="Thioredoxin-like_sf"/>
</dbReference>
<dbReference type="OrthoDB" id="21204at2759"/>
<evidence type="ECO:0000313" key="10">
    <source>
        <dbReference type="Proteomes" id="UP000635477"/>
    </source>
</evidence>
<dbReference type="Gene3D" id="3.30.40.10">
    <property type="entry name" value="Zinc/RING finger domain, C3HC4 (zinc finger)"/>
    <property type="match status" value="1"/>
</dbReference>
<feature type="compositionally biased region" description="Basic and acidic residues" evidence="7">
    <location>
        <begin position="301"/>
        <end position="315"/>
    </location>
</feature>
<sequence>MEADQPNDDLQRQVLQSTLDEIAIRQEDDTDCCVICLEGITEVCEAVPCQHRNFDFLCLLSWLEQSPKCPLCKAAVSQVRHALDEPVAKTYVVPKPATPPQAERSDSRPYAPSSFRRHLLPPRRRPYPRHQHYETSNPNPSDEIARRRDVYRRNQYSKHVGSNRLSRYRELTPSVFCTDGDLVSRARMWIRRELQVFSFLTPDASEHAESRTGDADARSAVERRRANNAEFLLEYIIAVLKSVDIMGSAGQAEDMIADFLGRENTRLFLHELRAWLRSPYTKLADWDRAVQYDDTPAASSWRRDSEQDRGSDSQARRQPKPAPGRRERPEMQGDFYRPGGGRSQKARSTHRREPHIYSVNTSYAKMPNISITAISDPVCPWCYIGALRLTRAIALYRKTVSSSDTVTTTWHAYQLDPHAETQPLVSKMAAKFGGDKVSEVQARLRDMARREGLEFNFGSTIGNTRDAHRLEKLARHKGLETGLALEVMKMYFEDGGDITSADDLVLAAKRAGIDGGEARAWLDGGDGGNEVDREVLEMQEKGIRGVPRYVINGKFTVDGAEDVGVILEQLVLAREEALNES</sequence>
<dbReference type="InterPro" id="IPR001853">
    <property type="entry name" value="DSBA-like_thioredoxin_dom"/>
</dbReference>
<dbReference type="GO" id="GO:0006513">
    <property type="term" value="P:protein monoubiquitination"/>
    <property type="evidence" value="ECO:0007669"/>
    <property type="project" value="TreeGrafter"/>
</dbReference>
<dbReference type="Pfam" id="PF01323">
    <property type="entry name" value="DSBA"/>
    <property type="match status" value="1"/>
</dbReference>
<dbReference type="GO" id="GO:0016491">
    <property type="term" value="F:oxidoreductase activity"/>
    <property type="evidence" value="ECO:0007669"/>
    <property type="project" value="InterPro"/>
</dbReference>
<dbReference type="AlphaFoldDB" id="A0A8H4XG65"/>
<evidence type="ECO:0000256" key="2">
    <source>
        <dbReference type="ARBA" id="ARBA00012483"/>
    </source>
</evidence>
<dbReference type="SUPFAM" id="SSF52833">
    <property type="entry name" value="Thioredoxin-like"/>
    <property type="match status" value="1"/>
</dbReference>
<dbReference type="InterPro" id="IPR013083">
    <property type="entry name" value="Znf_RING/FYVE/PHD"/>
</dbReference>
<accession>A0A8H4XG65</accession>
<dbReference type="Gene3D" id="3.40.30.10">
    <property type="entry name" value="Glutaredoxin"/>
    <property type="match status" value="1"/>
</dbReference>
<feature type="compositionally biased region" description="Basic residues" evidence="7">
    <location>
        <begin position="344"/>
        <end position="353"/>
    </location>
</feature>
<dbReference type="InterPro" id="IPR001841">
    <property type="entry name" value="Znf_RING"/>
</dbReference>
<keyword evidence="4" id="KW-0805">Transcription regulation</keyword>
<dbReference type="SUPFAM" id="SSF57850">
    <property type="entry name" value="RING/U-box"/>
    <property type="match status" value="1"/>
</dbReference>
<evidence type="ECO:0000256" key="6">
    <source>
        <dbReference type="PROSITE-ProRule" id="PRU00175"/>
    </source>
</evidence>
<feature type="region of interest" description="Disordered" evidence="7">
    <location>
        <begin position="92"/>
        <end position="156"/>
    </location>
</feature>
<dbReference type="CDD" id="cd03024">
    <property type="entry name" value="DsbA_FrnE"/>
    <property type="match status" value="1"/>
</dbReference>
<feature type="compositionally biased region" description="Basic and acidic residues" evidence="7">
    <location>
        <begin position="143"/>
        <end position="152"/>
    </location>
</feature>
<dbReference type="GO" id="GO:0061630">
    <property type="term" value="F:ubiquitin protein ligase activity"/>
    <property type="evidence" value="ECO:0007669"/>
    <property type="project" value="UniProtKB-EC"/>
</dbReference>
<proteinExistence type="predicted"/>
<name>A0A8H4XG65_9HYPO</name>
<keyword evidence="5" id="KW-0804">Transcription</keyword>
<comment type="caution">
    <text evidence="9">The sequence shown here is derived from an EMBL/GenBank/DDBJ whole genome shotgun (WGS) entry which is preliminary data.</text>
</comment>
<keyword evidence="6" id="KW-0863">Zinc-finger</keyword>
<evidence type="ECO:0000256" key="3">
    <source>
        <dbReference type="ARBA" id="ARBA00022679"/>
    </source>
</evidence>
<feature type="compositionally biased region" description="Basic residues" evidence="7">
    <location>
        <begin position="115"/>
        <end position="130"/>
    </location>
</feature>
<dbReference type="GO" id="GO:0000209">
    <property type="term" value="P:protein polyubiquitination"/>
    <property type="evidence" value="ECO:0007669"/>
    <property type="project" value="TreeGrafter"/>
</dbReference>
<evidence type="ECO:0000256" key="4">
    <source>
        <dbReference type="ARBA" id="ARBA00023015"/>
    </source>
</evidence>
<keyword evidence="6" id="KW-0479">Metal-binding</keyword>
<dbReference type="GO" id="GO:0008270">
    <property type="term" value="F:zinc ion binding"/>
    <property type="evidence" value="ECO:0007669"/>
    <property type="project" value="UniProtKB-KW"/>
</dbReference>
<protein>
    <recommendedName>
        <fullName evidence="2">RING-type E3 ubiquitin transferase</fullName>
        <ecNumber evidence="2">2.3.2.27</ecNumber>
    </recommendedName>
</protein>
<evidence type="ECO:0000313" key="9">
    <source>
        <dbReference type="EMBL" id="KAF4972904.1"/>
    </source>
</evidence>
<dbReference type="PANTHER" id="PTHR46077:SF1">
    <property type="entry name" value="TOP1 BINDING ARGININE_SERINE RICH PROTEIN, E3 UBIQUITIN LIGASE"/>
    <property type="match status" value="1"/>
</dbReference>
<evidence type="ECO:0000256" key="1">
    <source>
        <dbReference type="ARBA" id="ARBA00000900"/>
    </source>
</evidence>
<dbReference type="PANTHER" id="PTHR46077">
    <property type="entry name" value="E3 UBIQUITIN-PROTEIN LIGASE TOPORS"/>
    <property type="match status" value="1"/>
</dbReference>
<gene>
    <name evidence="9" type="ORF">FZEAL_9484</name>
</gene>
<evidence type="ECO:0000256" key="5">
    <source>
        <dbReference type="ARBA" id="ARBA00023163"/>
    </source>
</evidence>
<organism evidence="9 10">
    <name type="scientific">Fusarium zealandicum</name>
    <dbReference type="NCBI Taxonomy" id="1053134"/>
    <lineage>
        <taxon>Eukaryota</taxon>
        <taxon>Fungi</taxon>
        <taxon>Dikarya</taxon>
        <taxon>Ascomycota</taxon>
        <taxon>Pezizomycotina</taxon>
        <taxon>Sordariomycetes</taxon>
        <taxon>Hypocreomycetidae</taxon>
        <taxon>Hypocreales</taxon>
        <taxon>Nectriaceae</taxon>
        <taxon>Fusarium</taxon>
        <taxon>Fusarium staphyleae species complex</taxon>
    </lineage>
</organism>
<comment type="catalytic activity">
    <reaction evidence="1">
        <text>S-ubiquitinyl-[E2 ubiquitin-conjugating enzyme]-L-cysteine + [acceptor protein]-L-lysine = [E2 ubiquitin-conjugating enzyme]-L-cysteine + N(6)-ubiquitinyl-[acceptor protein]-L-lysine.</text>
        <dbReference type="EC" id="2.3.2.27"/>
    </reaction>
</comment>
<dbReference type="Pfam" id="PF13639">
    <property type="entry name" value="zf-RING_2"/>
    <property type="match status" value="1"/>
</dbReference>
<evidence type="ECO:0000259" key="8">
    <source>
        <dbReference type="PROSITE" id="PS50089"/>
    </source>
</evidence>
<keyword evidence="6" id="KW-0862">Zinc</keyword>
<reference evidence="9" key="1">
    <citation type="journal article" date="2020" name="BMC Genomics">
        <title>Correction to: Identification and distribution of gene clusters required for synthesis of sphingolipid metabolism inhibitors in diverse species of the filamentous fungus Fusarium.</title>
        <authorList>
            <person name="Kim H.S."/>
            <person name="Lohmar J.M."/>
            <person name="Busman M."/>
            <person name="Brown D.W."/>
            <person name="Naumann T.A."/>
            <person name="Divon H.H."/>
            <person name="Lysoe E."/>
            <person name="Uhlig S."/>
            <person name="Proctor R.H."/>
        </authorList>
    </citation>
    <scope>NUCLEOTIDE SEQUENCE</scope>
    <source>
        <strain evidence="9">NRRL 22465</strain>
    </source>
</reference>
<dbReference type="Proteomes" id="UP000635477">
    <property type="component" value="Unassembled WGS sequence"/>
</dbReference>
<dbReference type="EC" id="2.3.2.27" evidence="2"/>
<keyword evidence="3" id="KW-0808">Transferase</keyword>
<feature type="region of interest" description="Disordered" evidence="7">
    <location>
        <begin position="297"/>
        <end position="355"/>
    </location>
</feature>
<dbReference type="SMART" id="SM00184">
    <property type="entry name" value="RING"/>
    <property type="match status" value="1"/>
</dbReference>
<evidence type="ECO:0000256" key="7">
    <source>
        <dbReference type="SAM" id="MobiDB-lite"/>
    </source>
</evidence>